<evidence type="ECO:0000313" key="4">
    <source>
        <dbReference type="Proteomes" id="UP000028545"/>
    </source>
</evidence>
<dbReference type="GO" id="GO:0030687">
    <property type="term" value="C:preribosome, large subunit precursor"/>
    <property type="evidence" value="ECO:0007669"/>
    <property type="project" value="TreeGrafter"/>
</dbReference>
<dbReference type="Proteomes" id="UP000028545">
    <property type="component" value="Unassembled WGS sequence"/>
</dbReference>
<dbReference type="AlphaFoldDB" id="A0A084G868"/>
<reference evidence="3 4" key="1">
    <citation type="journal article" date="2014" name="Genome Announc.">
        <title>Draft genome sequence of the pathogenic fungus Scedosporium apiospermum.</title>
        <authorList>
            <person name="Vandeputte P."/>
            <person name="Ghamrawi S."/>
            <person name="Rechenmann M."/>
            <person name="Iltis A."/>
            <person name="Giraud S."/>
            <person name="Fleury M."/>
            <person name="Thornton C."/>
            <person name="Delhaes L."/>
            <person name="Meyer W."/>
            <person name="Papon N."/>
            <person name="Bouchara J.P."/>
        </authorList>
    </citation>
    <scope>NUCLEOTIDE SEQUENCE [LARGE SCALE GENOMIC DNA]</scope>
    <source>
        <strain evidence="3 4">IHEM 14462</strain>
    </source>
</reference>
<dbReference type="HOGENOM" id="CLU_018787_2_1_1"/>
<dbReference type="Pfam" id="PF12756">
    <property type="entry name" value="zf-C2H2_2"/>
    <property type="match status" value="1"/>
</dbReference>
<proteinExistence type="predicted"/>
<name>A0A084G868_PSEDA</name>
<feature type="compositionally biased region" description="Basic and acidic residues" evidence="1">
    <location>
        <begin position="320"/>
        <end position="341"/>
    </location>
</feature>
<dbReference type="KEGG" id="sapo:SAPIO_CDS4436"/>
<feature type="compositionally biased region" description="Basic and acidic residues" evidence="1">
    <location>
        <begin position="56"/>
        <end position="69"/>
    </location>
</feature>
<dbReference type="InterPro" id="IPR013087">
    <property type="entry name" value="Znf_C2H2_type"/>
</dbReference>
<gene>
    <name evidence="3" type="ORF">SAPIO_CDS4436</name>
</gene>
<feature type="compositionally biased region" description="Polar residues" evidence="1">
    <location>
        <begin position="10"/>
        <end position="19"/>
    </location>
</feature>
<dbReference type="RefSeq" id="XP_016643329.1">
    <property type="nucleotide sequence ID" value="XM_016786984.1"/>
</dbReference>
<comment type="caution">
    <text evidence="3">The sequence shown here is derived from an EMBL/GenBank/DDBJ whole genome shotgun (WGS) entry which is preliminary data.</text>
</comment>
<feature type="region of interest" description="Disordered" evidence="1">
    <location>
        <begin position="1"/>
        <end position="23"/>
    </location>
</feature>
<dbReference type="GO" id="GO:0042273">
    <property type="term" value="P:ribosomal large subunit biogenesis"/>
    <property type="evidence" value="ECO:0007669"/>
    <property type="project" value="TreeGrafter"/>
</dbReference>
<dbReference type="InterPro" id="IPR036236">
    <property type="entry name" value="Znf_C2H2_sf"/>
</dbReference>
<feature type="region of interest" description="Disordered" evidence="1">
    <location>
        <begin position="240"/>
        <end position="266"/>
    </location>
</feature>
<sequence>MATATPDRATATSSSQFRMTSHRCGTCEVSFSSVQEMRTHAKSQLHVENLRRRLIEQDPVAHEPEKDYGDYPSASEEDEEEEGANSDASIHSDSDTQSHALHPPSIPPFDPDTCLFCRETTSDFDSNLTHMSKSHGFTIPSPESLLVDPDTLLSYLYLVIEGYRECILCGTQRNNPHAIRRHMLDKSHCRFDISPSTEYSDFYSKQDAESQNYQLTIATTRLHVRSDEGTLILASGKILASRSAPAPRPPRLSKDKGNNYTTPTEKTAVDGATCTELTPRSSGALTKAEKRDVTLASKMTSLSISDQKAIAHLSPSEQRATIERRDREMQRERRADRRMMSRVEALSNKTKMHHYRPAGNERPNG</sequence>
<feature type="compositionally biased region" description="Acidic residues" evidence="1">
    <location>
        <begin position="75"/>
        <end position="84"/>
    </location>
</feature>
<organism evidence="3 4">
    <name type="scientific">Pseudallescheria apiosperma</name>
    <name type="common">Scedosporium apiospermum</name>
    <dbReference type="NCBI Taxonomy" id="563466"/>
    <lineage>
        <taxon>Eukaryota</taxon>
        <taxon>Fungi</taxon>
        <taxon>Dikarya</taxon>
        <taxon>Ascomycota</taxon>
        <taxon>Pezizomycotina</taxon>
        <taxon>Sordariomycetes</taxon>
        <taxon>Hypocreomycetidae</taxon>
        <taxon>Microascales</taxon>
        <taxon>Microascaceae</taxon>
        <taxon>Scedosporium</taxon>
    </lineage>
</organism>
<dbReference type="SUPFAM" id="SSF57667">
    <property type="entry name" value="beta-beta-alpha zinc fingers"/>
    <property type="match status" value="2"/>
</dbReference>
<dbReference type="VEuPathDB" id="FungiDB:SAPIO_CDS4436"/>
<accession>A0A084G868</accession>
<dbReference type="InterPro" id="IPR041661">
    <property type="entry name" value="ZN622/Rei1/Reh1_Znf-C2H2"/>
</dbReference>
<dbReference type="InterPro" id="IPR040025">
    <property type="entry name" value="Znf622/Rei1/Reh1"/>
</dbReference>
<dbReference type="EMBL" id="JOWA01000092">
    <property type="protein sequence ID" value="KEZ43530.1"/>
    <property type="molecule type" value="Genomic_DNA"/>
</dbReference>
<evidence type="ECO:0000256" key="1">
    <source>
        <dbReference type="SAM" id="MobiDB-lite"/>
    </source>
</evidence>
<dbReference type="PANTHER" id="PTHR13182">
    <property type="entry name" value="ZINC FINGER PROTEIN 622"/>
    <property type="match status" value="1"/>
</dbReference>
<dbReference type="GeneID" id="27723508"/>
<feature type="domain" description="C2H2-type" evidence="2">
    <location>
        <begin position="24"/>
        <end position="46"/>
    </location>
</feature>
<dbReference type="OMA" id="RVHAKSE"/>
<dbReference type="PANTHER" id="PTHR13182:SF8">
    <property type="entry name" value="CYTOPLASMIC 60S SUBUNIT BIOGENESIS FACTOR ZNF622"/>
    <property type="match status" value="1"/>
</dbReference>
<protein>
    <recommendedName>
        <fullName evidence="2">C2H2-type domain-containing protein</fullName>
    </recommendedName>
</protein>
<evidence type="ECO:0000259" key="2">
    <source>
        <dbReference type="PROSITE" id="PS00028"/>
    </source>
</evidence>
<feature type="region of interest" description="Disordered" evidence="1">
    <location>
        <begin position="312"/>
        <end position="365"/>
    </location>
</feature>
<evidence type="ECO:0000313" key="3">
    <source>
        <dbReference type="EMBL" id="KEZ43530.1"/>
    </source>
</evidence>
<dbReference type="SMART" id="SM00355">
    <property type="entry name" value="ZnF_C2H2"/>
    <property type="match status" value="3"/>
</dbReference>
<dbReference type="OrthoDB" id="19329at2759"/>
<feature type="region of interest" description="Disordered" evidence="1">
    <location>
        <begin position="56"/>
        <end position="104"/>
    </location>
</feature>
<keyword evidence="4" id="KW-1185">Reference proteome</keyword>
<dbReference type="PROSITE" id="PS00028">
    <property type="entry name" value="ZINC_FINGER_C2H2_1"/>
    <property type="match status" value="1"/>
</dbReference>